<dbReference type="OrthoDB" id="101884at2"/>
<dbReference type="InterPro" id="IPR026950">
    <property type="entry name" value="Caps_assemb_Wzi"/>
</dbReference>
<dbReference type="AlphaFoldDB" id="A0A2S9K0W5"/>
<gene>
    <name evidence="2" type="ORF">C6P64_16220</name>
</gene>
<evidence type="ECO:0008006" key="4">
    <source>
        <dbReference type="Google" id="ProtNLM"/>
    </source>
</evidence>
<feature type="chain" id="PRO_5015778178" description="Capsule assembly Wzi family protein" evidence="1">
    <location>
        <begin position="24"/>
        <end position="507"/>
    </location>
</feature>
<evidence type="ECO:0000313" key="2">
    <source>
        <dbReference type="EMBL" id="PRD64093.1"/>
    </source>
</evidence>
<keyword evidence="1" id="KW-0732">Signal</keyword>
<dbReference type="EMBL" id="PVLQ01000093">
    <property type="protein sequence ID" value="PRD64093.1"/>
    <property type="molecule type" value="Genomic_DNA"/>
</dbReference>
<evidence type="ECO:0000313" key="3">
    <source>
        <dbReference type="Proteomes" id="UP000238589"/>
    </source>
</evidence>
<dbReference type="Pfam" id="PF14052">
    <property type="entry name" value="Caps_assemb_Wzi"/>
    <property type="match status" value="1"/>
</dbReference>
<dbReference type="Gene3D" id="2.40.160.130">
    <property type="entry name" value="Capsule assembly protein Wzi"/>
    <property type="match status" value="1"/>
</dbReference>
<comment type="caution">
    <text evidence="2">The sequence shown here is derived from an EMBL/GenBank/DDBJ whole genome shotgun (WGS) entry which is preliminary data.</text>
</comment>
<name>A0A2S9K0W5_9BURK</name>
<feature type="signal peptide" evidence="1">
    <location>
        <begin position="1"/>
        <end position="23"/>
    </location>
</feature>
<reference evidence="2 3" key="1">
    <citation type="submission" date="2018-03" db="EMBL/GenBank/DDBJ databases">
        <title>Comparative genomics illustrates the genes involved in a hyperalkaliphilic mechanisms of Serpentinomonas isolated from highly-alkaline calcium-rich serpentinized springs.</title>
        <authorList>
            <person name="Suzuki S."/>
            <person name="Ishii S."/>
            <person name="Walworth N."/>
            <person name="Bird L."/>
            <person name="Kuenen J.G."/>
            <person name="Nealson K.H."/>
        </authorList>
    </citation>
    <scope>NUCLEOTIDE SEQUENCE [LARGE SCALE GENOMIC DNA]</scope>
    <source>
        <strain evidence="2 3">P1</strain>
    </source>
</reference>
<evidence type="ECO:0000256" key="1">
    <source>
        <dbReference type="SAM" id="SignalP"/>
    </source>
</evidence>
<organism evidence="2 3">
    <name type="scientific">Malikia granosa</name>
    <dbReference type="NCBI Taxonomy" id="263067"/>
    <lineage>
        <taxon>Bacteria</taxon>
        <taxon>Pseudomonadati</taxon>
        <taxon>Pseudomonadota</taxon>
        <taxon>Betaproteobacteria</taxon>
        <taxon>Burkholderiales</taxon>
        <taxon>Comamonadaceae</taxon>
        <taxon>Malikia</taxon>
    </lineage>
</organism>
<dbReference type="Proteomes" id="UP000238589">
    <property type="component" value="Unassembled WGS sequence"/>
</dbReference>
<proteinExistence type="predicted"/>
<keyword evidence="3" id="KW-1185">Reference proteome</keyword>
<dbReference type="InterPro" id="IPR038636">
    <property type="entry name" value="Wzi_sf"/>
</dbReference>
<sequence length="507" mass="55168">MENAVIKGIVIAVAMAASSMAGAGTPQASVPYTPSWQARHYLQLLADEAGLPLTTSHWPLPAAAVQDALNAVQPANAEQAQALAYLQRALEQHLQTVQTSVQLRNRVEGAGGFGQNYTPGSSFSLASDQAQWRGESSSFAGRIGLKLEQSPNSLQTEFSGLGKEGQVQLRPDNAAAVLEWKGVNLQAFAHQNWWGPGWQSSLVNGHNSPAWIGIGLQRASVQRSESPWLSWLGPWTLEGFVARAQDPVVVANQPEGYLYTGMRMTFRPASWAEVGLSRAVQFGGKGRPQDFNTYVKSLLGQSTNQDASNPVDSSSQIAGYDLRLRCPTRRNCAAYVQLMGEDSAGSGIPLPYRFMSLFGIETWLAQGRYRAFAEYADTSVDAIYDNKHRIAGYDNAYYPQGLTNGGRWIGSVFGGGSEVLTLGLLDAQSQRQIKLHTGQLHYSLGSHKPGSDAPKGEFLGISANQTLRWGPYRITPEIEWLGLKDGQRVGDSQRHHWRLGLTASKPL</sequence>
<protein>
    <recommendedName>
        <fullName evidence="4">Capsule assembly Wzi family protein</fullName>
    </recommendedName>
</protein>
<accession>A0A2S9K0W5</accession>